<keyword evidence="3" id="KW-1185">Reference proteome</keyword>
<dbReference type="OrthoDB" id="7503989at2"/>
<evidence type="ECO:0000259" key="1">
    <source>
        <dbReference type="Pfam" id="PF22522"/>
    </source>
</evidence>
<dbReference type="Pfam" id="PF22522">
    <property type="entry name" value="DUF6998"/>
    <property type="match status" value="1"/>
</dbReference>
<dbReference type="EMBL" id="LR778301">
    <property type="protein sequence ID" value="CAB1370182.1"/>
    <property type="molecule type" value="Genomic_DNA"/>
</dbReference>
<protein>
    <recommendedName>
        <fullName evidence="1">DUF6998 domain-containing protein</fullName>
    </recommendedName>
</protein>
<dbReference type="KEGG" id="doe:DENOEST_3028"/>
<reference evidence="2 3" key="1">
    <citation type="submission" date="2020-03" db="EMBL/GenBank/DDBJ databases">
        <authorList>
            <consortium name="Genoscope - CEA"/>
            <person name="William W."/>
        </authorList>
    </citation>
    <scope>NUCLEOTIDE SEQUENCE [LARGE SCALE GENOMIC DNA]</scope>
    <source>
        <strain evidence="3">DSM 16959</strain>
    </source>
</reference>
<feature type="domain" description="DUF6998" evidence="1">
    <location>
        <begin position="13"/>
        <end position="150"/>
    </location>
</feature>
<dbReference type="AlphaFoldDB" id="A0A6S6YQY7"/>
<dbReference type="InterPro" id="IPR054267">
    <property type="entry name" value="DUF6998"/>
</dbReference>
<dbReference type="RefSeq" id="WP_145770731.1">
    <property type="nucleotide sequence ID" value="NZ_LR778301.1"/>
</dbReference>
<organism evidence="2 3">
    <name type="scientific">Denitratisoma oestradiolicum</name>
    <dbReference type="NCBI Taxonomy" id="311182"/>
    <lineage>
        <taxon>Bacteria</taxon>
        <taxon>Pseudomonadati</taxon>
        <taxon>Pseudomonadota</taxon>
        <taxon>Betaproteobacteria</taxon>
        <taxon>Nitrosomonadales</taxon>
        <taxon>Sterolibacteriaceae</taxon>
        <taxon>Denitratisoma</taxon>
    </lineage>
</organism>
<evidence type="ECO:0000313" key="2">
    <source>
        <dbReference type="EMBL" id="CAB1370182.1"/>
    </source>
</evidence>
<name>A0A6S6YQY7_9PROT</name>
<gene>
    <name evidence="2" type="ORF">DENOEST_3028</name>
</gene>
<accession>A0A6S6YQY7</accession>
<sequence>MPTVLSLPQPVIDLWRSQQALAKHYSHTGLKFTLDGRLVGDIAEALALEHFDLSLPAKRTKGVDAMTASGDSVQVKASGLKNAGPAFTPGTGIARYLLFFYFDFPAGLATILYNGLEAPVRAQLLPKEWTGTRVVNLAALRDLAHELGDANALPLKKQTVIP</sequence>
<proteinExistence type="predicted"/>
<dbReference type="Proteomes" id="UP000515733">
    <property type="component" value="Chromosome"/>
</dbReference>
<evidence type="ECO:0000313" key="3">
    <source>
        <dbReference type="Proteomes" id="UP000515733"/>
    </source>
</evidence>